<feature type="compositionally biased region" description="Basic and acidic residues" evidence="1">
    <location>
        <begin position="74"/>
        <end position="83"/>
    </location>
</feature>
<reference evidence="3" key="1">
    <citation type="journal article" date="2017" name="Nat. Ecol. Evol.">
        <title>Genome expansion and lineage-specific genetic innovations in the forest pathogenic fungi Armillaria.</title>
        <authorList>
            <person name="Sipos G."/>
            <person name="Prasanna A.N."/>
            <person name="Walter M.C."/>
            <person name="O'Connor E."/>
            <person name="Balint B."/>
            <person name="Krizsan K."/>
            <person name="Kiss B."/>
            <person name="Hess J."/>
            <person name="Varga T."/>
            <person name="Slot J."/>
            <person name="Riley R."/>
            <person name="Boka B."/>
            <person name="Rigling D."/>
            <person name="Barry K."/>
            <person name="Lee J."/>
            <person name="Mihaltcheva S."/>
            <person name="LaButti K."/>
            <person name="Lipzen A."/>
            <person name="Waldron R."/>
            <person name="Moloney N.M."/>
            <person name="Sperisen C."/>
            <person name="Kredics L."/>
            <person name="Vagvoelgyi C."/>
            <person name="Patrignani A."/>
            <person name="Fitzpatrick D."/>
            <person name="Nagy I."/>
            <person name="Doyle S."/>
            <person name="Anderson J.B."/>
            <person name="Grigoriev I.V."/>
            <person name="Gueldener U."/>
            <person name="Muensterkoetter M."/>
            <person name="Nagy L.G."/>
        </authorList>
    </citation>
    <scope>NUCLEOTIDE SEQUENCE [LARGE SCALE GENOMIC DNA]</scope>
    <source>
        <strain evidence="3">Ar21-2</strain>
    </source>
</reference>
<evidence type="ECO:0000313" key="2">
    <source>
        <dbReference type="EMBL" id="PBK81857.1"/>
    </source>
</evidence>
<evidence type="ECO:0000256" key="1">
    <source>
        <dbReference type="SAM" id="MobiDB-lite"/>
    </source>
</evidence>
<dbReference type="OrthoDB" id="3101810at2759"/>
<dbReference type="InParanoid" id="A0A2H3CYK2"/>
<feature type="region of interest" description="Disordered" evidence="1">
    <location>
        <begin position="282"/>
        <end position="323"/>
    </location>
</feature>
<proteinExistence type="predicted"/>
<keyword evidence="3" id="KW-1185">Reference proteome</keyword>
<name>A0A2H3CYK2_ARMGA</name>
<organism evidence="2 3">
    <name type="scientific">Armillaria gallica</name>
    <name type="common">Bulbous honey fungus</name>
    <name type="synonym">Armillaria bulbosa</name>
    <dbReference type="NCBI Taxonomy" id="47427"/>
    <lineage>
        <taxon>Eukaryota</taxon>
        <taxon>Fungi</taxon>
        <taxon>Dikarya</taxon>
        <taxon>Basidiomycota</taxon>
        <taxon>Agaricomycotina</taxon>
        <taxon>Agaricomycetes</taxon>
        <taxon>Agaricomycetidae</taxon>
        <taxon>Agaricales</taxon>
        <taxon>Marasmiineae</taxon>
        <taxon>Physalacriaceae</taxon>
        <taxon>Armillaria</taxon>
    </lineage>
</organism>
<feature type="region of interest" description="Disordered" evidence="1">
    <location>
        <begin position="1"/>
        <end position="119"/>
    </location>
</feature>
<sequence>MSSTMTTRSKRRGFQLTSSTIDPQNNPQPGSTGNDLPIPVGPATELPHEDISTDQAGLEQVETTGDTTLEPIPEEDKVEDKFAVAEFESNRSMSPEIDEGKLTTSDGGVHSPSIKSIDQPEDKVDGAILEDDQFAYELAHDINGPWESPSKDEESAQQFLDELSDHQRAVMHVLAHRQVGQMFRRLGFEEIDPDSNLYHEQYNLTVTTMVGGGMIMGRDNQGDEPDRDSPVENTLCRVVNRISENSKTGMVKPFEFAWDDRMVRQANSPVRIKEEEITLRLSSPTGSRGSPMGPPVPDPIMTQMVPPPPAPKVDKGKQRTISPEQVQARVPQLTPWSQAKQYGKTLKDKVILQRWRECDIADTGRTDIVDQGIYIDENSDAFII</sequence>
<accession>A0A2H3CYK2</accession>
<protein>
    <submittedName>
        <fullName evidence="2">Uncharacterized protein</fullName>
    </submittedName>
</protein>
<feature type="compositionally biased region" description="Polar residues" evidence="1">
    <location>
        <begin position="15"/>
        <end position="34"/>
    </location>
</feature>
<dbReference type="EMBL" id="KZ293724">
    <property type="protein sequence ID" value="PBK81857.1"/>
    <property type="molecule type" value="Genomic_DNA"/>
</dbReference>
<evidence type="ECO:0000313" key="3">
    <source>
        <dbReference type="Proteomes" id="UP000217790"/>
    </source>
</evidence>
<dbReference type="AlphaFoldDB" id="A0A2H3CYK2"/>
<dbReference type="Proteomes" id="UP000217790">
    <property type="component" value="Unassembled WGS sequence"/>
</dbReference>
<gene>
    <name evidence="2" type="ORF">ARMGADRAFT_1090924</name>
</gene>